<sequence length="260" mass="28509">MMPWETISAAFLLLVLQFLSFENIKVQACTFYVHNKCPFPIWPATASNQGHPVIANGGFYLPSGKLHTVKAPGDWSGRFWARTGCNFNSIHKLGCETGDCGGGQLECNGTIGLPPATLVEFSLQIDKNKPNFYDVSLVDGYNLPVSVTTKSSSTKCSIKGCLQDLKNMCPQELHMLNAKGELVACKSACMAFNLDSFCCRGEFGSPDKCKPSLYSKMFKHACPSYFSYAFDSFNPLVACSSDDYIITFCPDSWGGEHMST</sequence>
<dbReference type="PANTHER" id="PTHR31048">
    <property type="entry name" value="OS03G0233200 PROTEIN"/>
    <property type="match status" value="1"/>
</dbReference>
<feature type="disulfide bond" evidence="3">
    <location>
        <begin position="199"/>
        <end position="209"/>
    </location>
</feature>
<dbReference type="InterPro" id="IPR037176">
    <property type="entry name" value="Osmotin/thaumatin-like_sf"/>
</dbReference>
<name>A0AAV3PVE8_LITER</name>
<evidence type="ECO:0008006" key="7">
    <source>
        <dbReference type="Google" id="ProtNLM"/>
    </source>
</evidence>
<reference evidence="5 6" key="1">
    <citation type="submission" date="2024-01" db="EMBL/GenBank/DDBJ databases">
        <title>The complete chloroplast genome sequence of Lithospermum erythrorhizon: insights into the phylogenetic relationship among Boraginaceae species and the maternal lineages of purple gromwells.</title>
        <authorList>
            <person name="Okada T."/>
            <person name="Watanabe K."/>
        </authorList>
    </citation>
    <scope>NUCLEOTIDE SEQUENCE [LARGE SCALE GENOMIC DNA]</scope>
</reference>
<keyword evidence="2 3" id="KW-1015">Disulfide bond</keyword>
<dbReference type="InterPro" id="IPR001938">
    <property type="entry name" value="Thaumatin"/>
</dbReference>
<organism evidence="5 6">
    <name type="scientific">Lithospermum erythrorhizon</name>
    <name type="common">Purple gromwell</name>
    <name type="synonym">Lithospermum officinale var. erythrorhizon</name>
    <dbReference type="NCBI Taxonomy" id="34254"/>
    <lineage>
        <taxon>Eukaryota</taxon>
        <taxon>Viridiplantae</taxon>
        <taxon>Streptophyta</taxon>
        <taxon>Embryophyta</taxon>
        <taxon>Tracheophyta</taxon>
        <taxon>Spermatophyta</taxon>
        <taxon>Magnoliopsida</taxon>
        <taxon>eudicotyledons</taxon>
        <taxon>Gunneridae</taxon>
        <taxon>Pentapetalae</taxon>
        <taxon>asterids</taxon>
        <taxon>lamiids</taxon>
        <taxon>Boraginales</taxon>
        <taxon>Boraginaceae</taxon>
        <taxon>Boraginoideae</taxon>
        <taxon>Lithospermeae</taxon>
        <taxon>Lithospermum</taxon>
    </lineage>
</organism>
<dbReference type="EMBL" id="BAABME010002366">
    <property type="protein sequence ID" value="GAA0154310.1"/>
    <property type="molecule type" value="Genomic_DNA"/>
</dbReference>
<evidence type="ECO:0000313" key="6">
    <source>
        <dbReference type="Proteomes" id="UP001454036"/>
    </source>
</evidence>
<dbReference type="SMART" id="SM00205">
    <property type="entry name" value="THN"/>
    <property type="match status" value="1"/>
</dbReference>
<keyword evidence="6" id="KW-1185">Reference proteome</keyword>
<protein>
    <recommendedName>
        <fullName evidence="7">Thaumatin-like protein</fullName>
    </recommendedName>
</protein>
<feature type="chain" id="PRO_5043315621" description="Thaumatin-like protein" evidence="4">
    <location>
        <begin position="29"/>
        <end position="260"/>
    </location>
</feature>
<evidence type="ECO:0000256" key="2">
    <source>
        <dbReference type="ARBA" id="ARBA00023157"/>
    </source>
</evidence>
<proteinExistence type="inferred from homology"/>
<dbReference type="CDD" id="cd09218">
    <property type="entry name" value="TLP-PA"/>
    <property type="match status" value="1"/>
</dbReference>
<dbReference type="AlphaFoldDB" id="A0AAV3PVE8"/>
<feature type="disulfide bond" evidence="3">
    <location>
        <begin position="156"/>
        <end position="239"/>
    </location>
</feature>
<dbReference type="PROSITE" id="PS51367">
    <property type="entry name" value="THAUMATIN_2"/>
    <property type="match status" value="1"/>
</dbReference>
<feature type="disulfide bond" evidence="3">
    <location>
        <begin position="189"/>
        <end position="198"/>
    </location>
</feature>
<dbReference type="Proteomes" id="UP001454036">
    <property type="component" value="Unassembled WGS sequence"/>
</dbReference>
<accession>A0AAV3PVE8</accession>
<evidence type="ECO:0000256" key="3">
    <source>
        <dbReference type="PIRSR" id="PIRSR002703-1"/>
    </source>
</evidence>
<feature type="disulfide bond" evidence="3">
    <location>
        <begin position="169"/>
        <end position="185"/>
    </location>
</feature>
<evidence type="ECO:0000313" key="5">
    <source>
        <dbReference type="EMBL" id="GAA0154310.1"/>
    </source>
</evidence>
<dbReference type="Pfam" id="PF00314">
    <property type="entry name" value="Thaumatin"/>
    <property type="match status" value="1"/>
</dbReference>
<gene>
    <name evidence="5" type="ORF">LIER_12329</name>
</gene>
<feature type="disulfide bond" evidence="3">
    <location>
        <begin position="85"/>
        <end position="95"/>
    </location>
</feature>
<feature type="disulfide bond" evidence="3">
    <location>
        <begin position="161"/>
        <end position="222"/>
    </location>
</feature>
<comment type="similarity">
    <text evidence="1">Belongs to the thaumatin family.</text>
</comment>
<comment type="caution">
    <text evidence="5">The sequence shown here is derived from an EMBL/GenBank/DDBJ whole genome shotgun (WGS) entry which is preliminary data.</text>
</comment>
<dbReference type="Gene3D" id="2.60.110.10">
    <property type="entry name" value="Thaumatin"/>
    <property type="match status" value="1"/>
</dbReference>
<dbReference type="PIRSF" id="PIRSF002703">
    <property type="entry name" value="Thaumatin"/>
    <property type="match status" value="1"/>
</dbReference>
<feature type="signal peptide" evidence="4">
    <location>
        <begin position="1"/>
        <end position="28"/>
    </location>
</feature>
<evidence type="ECO:0000256" key="4">
    <source>
        <dbReference type="SAM" id="SignalP"/>
    </source>
</evidence>
<evidence type="ECO:0000256" key="1">
    <source>
        <dbReference type="ARBA" id="ARBA00010607"/>
    </source>
</evidence>
<feature type="disulfide bond" evidence="3">
    <location>
        <begin position="37"/>
        <end position="249"/>
    </location>
</feature>
<dbReference type="PRINTS" id="PR00347">
    <property type="entry name" value="THAUMATIN"/>
</dbReference>
<feature type="disulfide bond" evidence="3">
    <location>
        <begin position="100"/>
        <end position="107"/>
    </location>
</feature>
<dbReference type="FunFam" id="2.60.110.10:FF:000002">
    <property type="entry name" value="Thaumatin-like protein 1a"/>
    <property type="match status" value="1"/>
</dbReference>
<dbReference type="SUPFAM" id="SSF49870">
    <property type="entry name" value="Osmotin, thaumatin-like protein"/>
    <property type="match status" value="1"/>
</dbReference>
<keyword evidence="4" id="KW-0732">Signal</keyword>